<feature type="region of interest" description="Disordered" evidence="1">
    <location>
        <begin position="17"/>
        <end position="49"/>
    </location>
</feature>
<organism evidence="2">
    <name type="scientific">Anguilla anguilla</name>
    <name type="common">European freshwater eel</name>
    <name type="synonym">Muraena anguilla</name>
    <dbReference type="NCBI Taxonomy" id="7936"/>
    <lineage>
        <taxon>Eukaryota</taxon>
        <taxon>Metazoa</taxon>
        <taxon>Chordata</taxon>
        <taxon>Craniata</taxon>
        <taxon>Vertebrata</taxon>
        <taxon>Euteleostomi</taxon>
        <taxon>Actinopterygii</taxon>
        <taxon>Neopterygii</taxon>
        <taxon>Teleostei</taxon>
        <taxon>Anguilliformes</taxon>
        <taxon>Anguillidae</taxon>
        <taxon>Anguilla</taxon>
    </lineage>
</organism>
<evidence type="ECO:0000313" key="2">
    <source>
        <dbReference type="EMBL" id="JAH41627.1"/>
    </source>
</evidence>
<reference evidence="2" key="1">
    <citation type="submission" date="2014-11" db="EMBL/GenBank/DDBJ databases">
        <authorList>
            <person name="Amaro Gonzalez C."/>
        </authorList>
    </citation>
    <scope>NUCLEOTIDE SEQUENCE</scope>
</reference>
<dbReference type="AlphaFoldDB" id="A0A0E9SK63"/>
<proteinExistence type="predicted"/>
<reference evidence="2" key="2">
    <citation type="journal article" date="2015" name="Fish Shellfish Immunol.">
        <title>Early steps in the European eel (Anguilla anguilla)-Vibrio vulnificus interaction in the gills: Role of the RtxA13 toxin.</title>
        <authorList>
            <person name="Callol A."/>
            <person name="Pajuelo D."/>
            <person name="Ebbesson L."/>
            <person name="Teles M."/>
            <person name="MacKenzie S."/>
            <person name="Amaro C."/>
        </authorList>
    </citation>
    <scope>NUCLEOTIDE SEQUENCE</scope>
</reference>
<evidence type="ECO:0000256" key="1">
    <source>
        <dbReference type="SAM" id="MobiDB-lite"/>
    </source>
</evidence>
<accession>A0A0E9SK63</accession>
<dbReference type="EMBL" id="GBXM01066950">
    <property type="protein sequence ID" value="JAH41627.1"/>
    <property type="molecule type" value="Transcribed_RNA"/>
</dbReference>
<protein>
    <submittedName>
        <fullName evidence="2">Uncharacterized protein</fullName>
    </submittedName>
</protein>
<name>A0A0E9SK63_ANGAN</name>
<sequence>MLLLIWDEFGSTEIPSQRDLRNDSGKLHEHAQSQREREIYGKRERLNSI</sequence>